<dbReference type="GO" id="GO:0022857">
    <property type="term" value="F:transmembrane transporter activity"/>
    <property type="evidence" value="ECO:0007669"/>
    <property type="project" value="TreeGrafter"/>
</dbReference>
<dbReference type="GO" id="GO:0015740">
    <property type="term" value="P:C4-dicarboxylate transport"/>
    <property type="evidence" value="ECO:0007669"/>
    <property type="project" value="TreeGrafter"/>
</dbReference>
<dbReference type="EMBL" id="JRJU01000019">
    <property type="protein sequence ID" value="KHF39447.1"/>
    <property type="molecule type" value="Genomic_DNA"/>
</dbReference>
<evidence type="ECO:0000256" key="8">
    <source>
        <dbReference type="ARBA" id="ARBA00038436"/>
    </source>
</evidence>
<evidence type="ECO:0000256" key="4">
    <source>
        <dbReference type="ARBA" id="ARBA00022519"/>
    </source>
</evidence>
<accession>A0A0B0IF09</accession>
<keyword evidence="12" id="KW-1185">Reference proteome</keyword>
<dbReference type="eggNOG" id="COG3090">
    <property type="taxonomic scope" value="Bacteria"/>
</dbReference>
<dbReference type="InterPro" id="IPR007387">
    <property type="entry name" value="TRAP_DctQ"/>
</dbReference>
<feature type="transmembrane region" description="Helical" evidence="9">
    <location>
        <begin position="127"/>
        <end position="146"/>
    </location>
</feature>
<feature type="domain" description="Tripartite ATP-independent periplasmic transporters DctQ component" evidence="10">
    <location>
        <begin position="25"/>
        <end position="154"/>
    </location>
</feature>
<evidence type="ECO:0000256" key="1">
    <source>
        <dbReference type="ARBA" id="ARBA00004429"/>
    </source>
</evidence>
<keyword evidence="3" id="KW-1003">Cell membrane</keyword>
<name>A0A0B0IF09_9BACI</name>
<dbReference type="InterPro" id="IPR055348">
    <property type="entry name" value="DctQ"/>
</dbReference>
<evidence type="ECO:0000256" key="9">
    <source>
        <dbReference type="SAM" id="Phobius"/>
    </source>
</evidence>
<evidence type="ECO:0000256" key="3">
    <source>
        <dbReference type="ARBA" id="ARBA00022475"/>
    </source>
</evidence>
<keyword evidence="4" id="KW-0997">Cell inner membrane</keyword>
<dbReference type="PANTHER" id="PTHR35011:SF2">
    <property type="entry name" value="2,3-DIKETO-L-GULONATE TRAP TRANSPORTER SMALL PERMEASE PROTEIN YIAM"/>
    <property type="match status" value="1"/>
</dbReference>
<evidence type="ECO:0000259" key="10">
    <source>
        <dbReference type="Pfam" id="PF04290"/>
    </source>
</evidence>
<dbReference type="GO" id="GO:0005886">
    <property type="term" value="C:plasma membrane"/>
    <property type="evidence" value="ECO:0007669"/>
    <property type="project" value="UniProtKB-SubCell"/>
</dbReference>
<gene>
    <name evidence="11" type="ORF">LQ50_15435</name>
</gene>
<dbReference type="STRING" id="333138.LQ50_15435"/>
<comment type="similarity">
    <text evidence="8">Belongs to the TRAP transporter small permease family.</text>
</comment>
<dbReference type="RefSeq" id="WP_034630600.1">
    <property type="nucleotide sequence ID" value="NZ_JRJU01000019.1"/>
</dbReference>
<sequence>MKKLVKVIDHLEEYFGFFSLIIASLLIFVQVVLRYVFNYSLYWSEEVARYLIIWFIFIGSSIAVREKSHATVDLLLVYLPPVFKRILSVLGSVIAIIFFSFIIQSGIKTIENVVQFNNVTPALGIPMFIPYLAIPVGSALMILRFIQLIIAELRDFKNDLSGQSPKPREGE</sequence>
<dbReference type="PANTHER" id="PTHR35011">
    <property type="entry name" value="2,3-DIKETO-L-GULONATE TRAP TRANSPORTER SMALL PERMEASE PROTEIN YIAM"/>
    <property type="match status" value="1"/>
</dbReference>
<evidence type="ECO:0000256" key="6">
    <source>
        <dbReference type="ARBA" id="ARBA00022989"/>
    </source>
</evidence>
<keyword evidence="6 9" id="KW-1133">Transmembrane helix</keyword>
<evidence type="ECO:0000313" key="11">
    <source>
        <dbReference type="EMBL" id="KHF39447.1"/>
    </source>
</evidence>
<evidence type="ECO:0000313" key="12">
    <source>
        <dbReference type="Proteomes" id="UP000030832"/>
    </source>
</evidence>
<organism evidence="11 12">
    <name type="scientific">Halalkalibacter okhensis</name>
    <dbReference type="NCBI Taxonomy" id="333138"/>
    <lineage>
        <taxon>Bacteria</taxon>
        <taxon>Bacillati</taxon>
        <taxon>Bacillota</taxon>
        <taxon>Bacilli</taxon>
        <taxon>Bacillales</taxon>
        <taxon>Bacillaceae</taxon>
        <taxon>Halalkalibacter</taxon>
    </lineage>
</organism>
<evidence type="ECO:0000256" key="7">
    <source>
        <dbReference type="ARBA" id="ARBA00023136"/>
    </source>
</evidence>
<dbReference type="Proteomes" id="UP000030832">
    <property type="component" value="Unassembled WGS sequence"/>
</dbReference>
<keyword evidence="7 9" id="KW-0472">Membrane</keyword>
<comment type="subcellular location">
    <subcellularLocation>
        <location evidence="1">Cell inner membrane</location>
        <topology evidence="1">Multi-pass membrane protein</topology>
    </subcellularLocation>
</comment>
<protein>
    <submittedName>
        <fullName evidence="11">C4-dicarboxylate ABC transporter permease</fullName>
    </submittedName>
</protein>
<keyword evidence="5 9" id="KW-0812">Transmembrane</keyword>
<feature type="transmembrane region" description="Helical" evidence="9">
    <location>
        <begin position="86"/>
        <end position="107"/>
    </location>
</feature>
<dbReference type="Pfam" id="PF04290">
    <property type="entry name" value="DctQ"/>
    <property type="match status" value="1"/>
</dbReference>
<feature type="transmembrane region" description="Helical" evidence="9">
    <location>
        <begin position="47"/>
        <end position="65"/>
    </location>
</feature>
<evidence type="ECO:0000256" key="5">
    <source>
        <dbReference type="ARBA" id="ARBA00022692"/>
    </source>
</evidence>
<comment type="caution">
    <text evidence="11">The sequence shown here is derived from an EMBL/GenBank/DDBJ whole genome shotgun (WGS) entry which is preliminary data.</text>
</comment>
<keyword evidence="2" id="KW-0813">Transport</keyword>
<dbReference type="AlphaFoldDB" id="A0A0B0IF09"/>
<dbReference type="OrthoDB" id="9815614at2"/>
<reference evidence="11 12" key="1">
    <citation type="submission" date="2014-09" db="EMBL/GenBank/DDBJ databases">
        <title>Genome sequencing and annotation of Bacillus Okhensis strain Kh10-101T.</title>
        <authorList>
            <person name="Prakash J.S."/>
        </authorList>
    </citation>
    <scope>NUCLEOTIDE SEQUENCE [LARGE SCALE GENOMIC DNA]</scope>
    <source>
        <strain evidence="12">Kh10-101T</strain>
    </source>
</reference>
<feature type="transmembrane region" description="Helical" evidence="9">
    <location>
        <begin position="14"/>
        <end position="35"/>
    </location>
</feature>
<evidence type="ECO:0000256" key="2">
    <source>
        <dbReference type="ARBA" id="ARBA00022448"/>
    </source>
</evidence>
<proteinExistence type="inferred from homology"/>